<dbReference type="Gene3D" id="3.40.1280.10">
    <property type="match status" value="1"/>
</dbReference>
<dbReference type="AlphaFoldDB" id="A0A5C5WAN0"/>
<dbReference type="NCBIfam" id="TIGR00046">
    <property type="entry name" value="RsmE family RNA methyltransferase"/>
    <property type="match status" value="1"/>
</dbReference>
<organism evidence="13 14">
    <name type="scientific">Botrimarina hoheduenensis</name>
    <dbReference type="NCBI Taxonomy" id="2528000"/>
    <lineage>
        <taxon>Bacteria</taxon>
        <taxon>Pseudomonadati</taxon>
        <taxon>Planctomycetota</taxon>
        <taxon>Planctomycetia</taxon>
        <taxon>Pirellulales</taxon>
        <taxon>Lacipirellulaceae</taxon>
        <taxon>Botrimarina</taxon>
    </lineage>
</organism>
<evidence type="ECO:0000256" key="7">
    <source>
        <dbReference type="ARBA" id="ARBA00022691"/>
    </source>
</evidence>
<reference evidence="13 14" key="1">
    <citation type="submission" date="2019-02" db="EMBL/GenBank/DDBJ databases">
        <title>Deep-cultivation of Planctomycetes and their phenomic and genomic characterization uncovers novel biology.</title>
        <authorList>
            <person name="Wiegand S."/>
            <person name="Jogler M."/>
            <person name="Boedeker C."/>
            <person name="Pinto D."/>
            <person name="Vollmers J."/>
            <person name="Rivas-Marin E."/>
            <person name="Kohn T."/>
            <person name="Peeters S.H."/>
            <person name="Heuer A."/>
            <person name="Rast P."/>
            <person name="Oberbeckmann S."/>
            <person name="Bunk B."/>
            <person name="Jeske O."/>
            <person name="Meyerdierks A."/>
            <person name="Storesund J.E."/>
            <person name="Kallscheuer N."/>
            <person name="Luecker S."/>
            <person name="Lage O.M."/>
            <person name="Pohl T."/>
            <person name="Merkel B.J."/>
            <person name="Hornburger P."/>
            <person name="Mueller R.-W."/>
            <person name="Bruemmer F."/>
            <person name="Labrenz M."/>
            <person name="Spormann A.M."/>
            <person name="Op Den Camp H."/>
            <person name="Overmann J."/>
            <person name="Amann R."/>
            <person name="Jetten M.S.M."/>
            <person name="Mascher T."/>
            <person name="Medema M.H."/>
            <person name="Devos D.P."/>
            <person name="Kaster A.-K."/>
            <person name="Ovreas L."/>
            <person name="Rohde M."/>
            <person name="Galperin M.Y."/>
            <person name="Jogler C."/>
        </authorList>
    </citation>
    <scope>NUCLEOTIDE SEQUENCE [LARGE SCALE GENOMIC DNA]</scope>
    <source>
        <strain evidence="13 14">Pla111</strain>
    </source>
</reference>
<evidence type="ECO:0000256" key="4">
    <source>
        <dbReference type="ARBA" id="ARBA00022552"/>
    </source>
</evidence>
<dbReference type="Pfam" id="PF20260">
    <property type="entry name" value="PUA_4"/>
    <property type="match status" value="1"/>
</dbReference>
<dbReference type="InterPro" id="IPR046886">
    <property type="entry name" value="RsmE_MTase_dom"/>
</dbReference>
<dbReference type="InterPro" id="IPR029028">
    <property type="entry name" value="Alpha/beta_knot_MTases"/>
</dbReference>
<accession>A0A5C5WAN0</accession>
<keyword evidence="7 10" id="KW-0949">S-adenosyl-L-methionine</keyword>
<dbReference type="SUPFAM" id="SSF88697">
    <property type="entry name" value="PUA domain-like"/>
    <property type="match status" value="1"/>
</dbReference>
<dbReference type="NCBIfam" id="NF008692">
    <property type="entry name" value="PRK11713.1-5"/>
    <property type="match status" value="1"/>
</dbReference>
<dbReference type="CDD" id="cd18084">
    <property type="entry name" value="RsmE-like"/>
    <property type="match status" value="1"/>
</dbReference>
<evidence type="ECO:0000259" key="12">
    <source>
        <dbReference type="Pfam" id="PF20260"/>
    </source>
</evidence>
<name>A0A5C5WAN0_9BACT</name>
<dbReference type="GO" id="GO:0070042">
    <property type="term" value="F:rRNA (uridine-N3-)-methyltransferase activity"/>
    <property type="evidence" value="ECO:0007669"/>
    <property type="project" value="TreeGrafter"/>
</dbReference>
<evidence type="ECO:0000313" key="13">
    <source>
        <dbReference type="EMBL" id="TWT47225.1"/>
    </source>
</evidence>
<dbReference type="EMBL" id="SJPH01000002">
    <property type="protein sequence ID" value="TWT47225.1"/>
    <property type="molecule type" value="Genomic_DNA"/>
</dbReference>
<evidence type="ECO:0000256" key="1">
    <source>
        <dbReference type="ARBA" id="ARBA00004496"/>
    </source>
</evidence>
<evidence type="ECO:0000259" key="11">
    <source>
        <dbReference type="Pfam" id="PF04452"/>
    </source>
</evidence>
<keyword evidence="3 10" id="KW-0963">Cytoplasm</keyword>
<dbReference type="GO" id="GO:0070475">
    <property type="term" value="P:rRNA base methylation"/>
    <property type="evidence" value="ECO:0007669"/>
    <property type="project" value="TreeGrafter"/>
</dbReference>
<proteinExistence type="inferred from homology"/>
<keyword evidence="5 10" id="KW-0489">Methyltransferase</keyword>
<dbReference type="Pfam" id="PF04452">
    <property type="entry name" value="Methyltrans_RNA"/>
    <property type="match status" value="1"/>
</dbReference>
<dbReference type="PANTHER" id="PTHR30027:SF3">
    <property type="entry name" value="16S RRNA (URACIL(1498)-N(3))-METHYLTRANSFERASE"/>
    <property type="match status" value="1"/>
</dbReference>
<keyword evidence="6 10" id="KW-0808">Transferase</keyword>
<comment type="catalytic activity">
    <reaction evidence="9 10">
        <text>uridine(1498) in 16S rRNA + S-adenosyl-L-methionine = N(3)-methyluridine(1498) in 16S rRNA + S-adenosyl-L-homocysteine + H(+)</text>
        <dbReference type="Rhea" id="RHEA:42920"/>
        <dbReference type="Rhea" id="RHEA-COMP:10283"/>
        <dbReference type="Rhea" id="RHEA-COMP:10284"/>
        <dbReference type="ChEBI" id="CHEBI:15378"/>
        <dbReference type="ChEBI" id="CHEBI:57856"/>
        <dbReference type="ChEBI" id="CHEBI:59789"/>
        <dbReference type="ChEBI" id="CHEBI:65315"/>
        <dbReference type="ChEBI" id="CHEBI:74502"/>
        <dbReference type="EC" id="2.1.1.193"/>
    </reaction>
</comment>
<protein>
    <recommendedName>
        <fullName evidence="10">Ribosomal RNA small subunit methyltransferase E</fullName>
        <ecNumber evidence="10">2.1.1.193</ecNumber>
    </recommendedName>
</protein>
<comment type="caution">
    <text evidence="13">The sequence shown here is derived from an EMBL/GenBank/DDBJ whole genome shotgun (WGS) entry which is preliminary data.</text>
</comment>
<evidence type="ECO:0000256" key="2">
    <source>
        <dbReference type="ARBA" id="ARBA00005528"/>
    </source>
</evidence>
<dbReference type="InterPro" id="IPR046887">
    <property type="entry name" value="RsmE_PUA-like"/>
</dbReference>
<dbReference type="Proteomes" id="UP000318995">
    <property type="component" value="Unassembled WGS sequence"/>
</dbReference>
<comment type="similarity">
    <text evidence="2 10">Belongs to the RNA methyltransferase RsmE family.</text>
</comment>
<sequence>MSSRFYCETLIDGATATLDGPEAHHLLHVMRGKVGDRLTLFDGSGAEYEAQVTGLTRSAATLAVLAREAIDRELPFALTLGVALPKGDRQRVLVEKLTELGVTRLTPLQTERSVVDLKGGAVDKLRRMVVEASKQCGRNRLMGIDEPQRLADFLTAPATGPRLLAHPSGSVFPQRIGTDPAVIAIGPEGGFSDEEVAAARGAGWSVATFGPRILRIETAAIMAAALCAAPAHSD</sequence>
<keyword evidence="14" id="KW-1185">Reference proteome</keyword>
<evidence type="ECO:0000256" key="3">
    <source>
        <dbReference type="ARBA" id="ARBA00022490"/>
    </source>
</evidence>
<feature type="domain" description="Ribosomal RNA small subunit methyltransferase E methyltransferase" evidence="11">
    <location>
        <begin position="73"/>
        <end position="226"/>
    </location>
</feature>
<dbReference type="InterPro" id="IPR029026">
    <property type="entry name" value="tRNA_m1G_MTases_N"/>
</dbReference>
<comment type="function">
    <text evidence="8 10">Specifically methylates the N3 position of the uracil ring of uridine 1498 (m3U1498) in 16S rRNA. Acts on the fully assembled 30S ribosomal subunit.</text>
</comment>
<evidence type="ECO:0000256" key="10">
    <source>
        <dbReference type="PIRNR" id="PIRNR015601"/>
    </source>
</evidence>
<dbReference type="RefSeq" id="WP_146571680.1">
    <property type="nucleotide sequence ID" value="NZ_SJPH01000002.1"/>
</dbReference>
<evidence type="ECO:0000256" key="5">
    <source>
        <dbReference type="ARBA" id="ARBA00022603"/>
    </source>
</evidence>
<dbReference type="EC" id="2.1.1.193" evidence="10"/>
<dbReference type="InterPro" id="IPR006700">
    <property type="entry name" value="RsmE"/>
</dbReference>
<dbReference type="PANTHER" id="PTHR30027">
    <property type="entry name" value="RIBOSOMAL RNA SMALL SUBUNIT METHYLTRANSFERASE E"/>
    <property type="match status" value="1"/>
</dbReference>
<dbReference type="PIRSF" id="PIRSF015601">
    <property type="entry name" value="MTase_slr0722"/>
    <property type="match status" value="1"/>
</dbReference>
<dbReference type="GO" id="GO:0005737">
    <property type="term" value="C:cytoplasm"/>
    <property type="evidence" value="ECO:0007669"/>
    <property type="project" value="UniProtKB-SubCell"/>
</dbReference>
<evidence type="ECO:0000256" key="8">
    <source>
        <dbReference type="ARBA" id="ARBA00025699"/>
    </source>
</evidence>
<evidence type="ECO:0000256" key="9">
    <source>
        <dbReference type="ARBA" id="ARBA00047944"/>
    </source>
</evidence>
<keyword evidence="4 10" id="KW-0698">rRNA processing</keyword>
<dbReference type="InterPro" id="IPR015947">
    <property type="entry name" value="PUA-like_sf"/>
</dbReference>
<dbReference type="OrthoDB" id="9815641at2"/>
<feature type="domain" description="Ribosomal RNA small subunit methyltransferase E PUA-like" evidence="12">
    <location>
        <begin position="18"/>
        <end position="64"/>
    </location>
</feature>
<comment type="subcellular location">
    <subcellularLocation>
        <location evidence="1 10">Cytoplasm</location>
    </subcellularLocation>
</comment>
<gene>
    <name evidence="13" type="primary">rsmE</name>
    <name evidence="13" type="ORF">Pla111_08370</name>
</gene>
<dbReference type="SUPFAM" id="SSF75217">
    <property type="entry name" value="alpha/beta knot"/>
    <property type="match status" value="1"/>
</dbReference>
<evidence type="ECO:0000313" key="14">
    <source>
        <dbReference type="Proteomes" id="UP000318995"/>
    </source>
</evidence>
<evidence type="ECO:0000256" key="6">
    <source>
        <dbReference type="ARBA" id="ARBA00022679"/>
    </source>
</evidence>